<evidence type="ECO:0000313" key="1">
    <source>
        <dbReference type="EMBL" id="RMJ19552.1"/>
    </source>
</evidence>
<name>A0A3M2SQX1_9HYPO</name>
<gene>
    <name evidence="1" type="ORF">CDV36_000785</name>
</gene>
<dbReference type="Proteomes" id="UP000277212">
    <property type="component" value="Unassembled WGS sequence"/>
</dbReference>
<evidence type="ECO:0000313" key="2">
    <source>
        <dbReference type="Proteomes" id="UP000277212"/>
    </source>
</evidence>
<sequence length="109" mass="11525">MPQLFRPGTSKKFPLPLIKSLNPDSSVYLSSLSRFAANPSCPLCRSKTSPLATHNSTLRHLPLGALLGTISSTSPALTRPTTIDPPGHVTLPSADAGLCDCCCSRVRIP</sequence>
<accession>A0A3M2SQX1</accession>
<proteinExistence type="predicted"/>
<comment type="caution">
    <text evidence="1">The sequence shown here is derived from an EMBL/GenBank/DDBJ whole genome shotgun (WGS) entry which is preliminary data.</text>
</comment>
<dbReference type="EMBL" id="NKUJ01000007">
    <property type="protein sequence ID" value="RMJ19552.1"/>
    <property type="molecule type" value="Genomic_DNA"/>
</dbReference>
<protein>
    <submittedName>
        <fullName evidence="1">Uncharacterized protein</fullName>
    </submittedName>
</protein>
<organism evidence="1 2">
    <name type="scientific">Fusarium kuroshium</name>
    <dbReference type="NCBI Taxonomy" id="2010991"/>
    <lineage>
        <taxon>Eukaryota</taxon>
        <taxon>Fungi</taxon>
        <taxon>Dikarya</taxon>
        <taxon>Ascomycota</taxon>
        <taxon>Pezizomycotina</taxon>
        <taxon>Sordariomycetes</taxon>
        <taxon>Hypocreomycetidae</taxon>
        <taxon>Hypocreales</taxon>
        <taxon>Nectriaceae</taxon>
        <taxon>Fusarium</taxon>
        <taxon>Fusarium solani species complex</taxon>
    </lineage>
</organism>
<keyword evidence="2" id="KW-1185">Reference proteome</keyword>
<dbReference type="AlphaFoldDB" id="A0A3M2SQX1"/>
<reference evidence="1 2" key="1">
    <citation type="submission" date="2017-06" db="EMBL/GenBank/DDBJ databases">
        <title>Comparative genomic analysis of Ambrosia Fusariam Clade fungi.</title>
        <authorList>
            <person name="Stajich J.E."/>
            <person name="Carrillo J."/>
            <person name="Kijimoto T."/>
            <person name="Eskalen A."/>
            <person name="O'Donnell K."/>
            <person name="Kasson M."/>
        </authorList>
    </citation>
    <scope>NUCLEOTIDE SEQUENCE [LARGE SCALE GENOMIC DNA]</scope>
    <source>
        <strain evidence="1">UCR3666</strain>
    </source>
</reference>